<organism evidence="1 2">
    <name type="scientific">Colletotrichum truncatum</name>
    <name type="common">Anthracnose fungus</name>
    <name type="synonym">Colletotrichum capsici</name>
    <dbReference type="NCBI Taxonomy" id="5467"/>
    <lineage>
        <taxon>Eukaryota</taxon>
        <taxon>Fungi</taxon>
        <taxon>Dikarya</taxon>
        <taxon>Ascomycota</taxon>
        <taxon>Pezizomycotina</taxon>
        <taxon>Sordariomycetes</taxon>
        <taxon>Hypocreomycetidae</taxon>
        <taxon>Glomerellales</taxon>
        <taxon>Glomerellaceae</taxon>
        <taxon>Colletotrichum</taxon>
        <taxon>Colletotrichum truncatum species complex</taxon>
    </lineage>
</organism>
<dbReference type="EMBL" id="VUJX02000020">
    <property type="protein sequence ID" value="KAL0929261.1"/>
    <property type="molecule type" value="Genomic_DNA"/>
</dbReference>
<reference evidence="1 2" key="1">
    <citation type="journal article" date="2020" name="Phytopathology">
        <title>Genome Sequence Resources of Colletotrichum truncatum, C. plurivorum, C. musicola, and C. sojae: Four Species Pathogenic to Soybean (Glycine max).</title>
        <authorList>
            <person name="Rogerio F."/>
            <person name="Boufleur T.R."/>
            <person name="Ciampi-Guillardi M."/>
            <person name="Sukno S.A."/>
            <person name="Thon M.R."/>
            <person name="Massola Junior N.S."/>
            <person name="Baroncelli R."/>
        </authorList>
    </citation>
    <scope>NUCLEOTIDE SEQUENCE [LARGE SCALE GENOMIC DNA]</scope>
    <source>
        <strain evidence="1 2">CMES1059</strain>
    </source>
</reference>
<keyword evidence="2" id="KW-1185">Reference proteome</keyword>
<name>A0ACC3YBN9_COLTU</name>
<gene>
    <name evidence="1" type="ORF">CTRU02_215802</name>
</gene>
<proteinExistence type="predicted"/>
<comment type="caution">
    <text evidence="1">The sequence shown here is derived from an EMBL/GenBank/DDBJ whole genome shotgun (WGS) entry which is preliminary data.</text>
</comment>
<evidence type="ECO:0000313" key="1">
    <source>
        <dbReference type="EMBL" id="KAL0929261.1"/>
    </source>
</evidence>
<protein>
    <submittedName>
        <fullName evidence="1">Uncharacterized protein</fullName>
    </submittedName>
</protein>
<accession>A0ACC3YBN9</accession>
<dbReference type="Proteomes" id="UP000805649">
    <property type="component" value="Unassembled WGS sequence"/>
</dbReference>
<evidence type="ECO:0000313" key="2">
    <source>
        <dbReference type="Proteomes" id="UP000805649"/>
    </source>
</evidence>
<sequence length="498" mass="53856">MCLNNSYQTVCGVSVDHYRRAGSRAAIAWCVRVRAQVLRAIVADRCLPPHVDHPNFEAFFMPSVRVDCNMVHGGGFSSVVRPQFDRLVKHYAKRWVIANGVVIKDTNEVPNRFRFNQELVDRCFKDVDSIEHWLREDLGKLDWWEKVAHDPGLIAPSTPCTSTVVLPTPATPTTPVIQSRRRVATTPGQWKTPTQSPMRHKRTPSSVQMEALISGLETLGSDSDFSRTPLIPTPTRCHPGPPSTLFSDLASGSHGEDQMPGVACLAPEEATPVLGLDLWAPITAPIVGHGSLVAKDTTPVLNPCRWKPAPTTPVKGLSSRAMFPPTPTLSISSCKAPSTVPSTERSVWPLSWPPAPSTIAPSTAASLQNTKVGNGSTVGDAPPSVVSSASSPLSSTSSLLEKYFRESPKPPPAPTTVLTYGETDTPLALDVSADPGSGTENGSGDDKNGDKNRIRASEETDWYERTKESLKSTQRAWEMVVEADIEAQAVIFGIDGMV</sequence>